<accession>A0A391NVU9</accession>
<dbReference type="AlphaFoldDB" id="A0A391NVU9"/>
<dbReference type="EMBL" id="BDIP01003076">
    <property type="protein sequence ID" value="GCA63318.1"/>
    <property type="molecule type" value="Genomic_DNA"/>
</dbReference>
<reference evidence="2 3" key="1">
    <citation type="journal article" date="2018" name="PLoS ONE">
        <title>The draft genome of Kipferlia bialata reveals reductive genome evolution in fornicate parasites.</title>
        <authorList>
            <person name="Tanifuji G."/>
            <person name="Takabayashi S."/>
            <person name="Kume K."/>
            <person name="Takagi M."/>
            <person name="Nakayama T."/>
            <person name="Kamikawa R."/>
            <person name="Inagaki Y."/>
            <person name="Hashimoto T."/>
        </authorList>
    </citation>
    <scope>NUCLEOTIDE SEQUENCE [LARGE SCALE GENOMIC DNA]</scope>
    <source>
        <strain evidence="2">NY0173</strain>
    </source>
</reference>
<comment type="caution">
    <text evidence="2">The sequence shown here is derived from an EMBL/GenBank/DDBJ whole genome shotgun (WGS) entry which is preliminary data.</text>
</comment>
<evidence type="ECO:0000313" key="2">
    <source>
        <dbReference type="EMBL" id="GCA63318.1"/>
    </source>
</evidence>
<feature type="compositionally biased region" description="Basic and acidic residues" evidence="1">
    <location>
        <begin position="57"/>
        <end position="104"/>
    </location>
</feature>
<evidence type="ECO:0000256" key="1">
    <source>
        <dbReference type="SAM" id="MobiDB-lite"/>
    </source>
</evidence>
<gene>
    <name evidence="2" type="ORF">KIPB_009232</name>
</gene>
<protein>
    <submittedName>
        <fullName evidence="2">Uncharacterized protein</fullName>
    </submittedName>
</protein>
<feature type="region of interest" description="Disordered" evidence="1">
    <location>
        <begin position="46"/>
        <end position="120"/>
    </location>
</feature>
<organism evidence="2 3">
    <name type="scientific">Kipferlia bialata</name>
    <dbReference type="NCBI Taxonomy" id="797122"/>
    <lineage>
        <taxon>Eukaryota</taxon>
        <taxon>Metamonada</taxon>
        <taxon>Carpediemonas-like organisms</taxon>
        <taxon>Kipferlia</taxon>
    </lineage>
</organism>
<feature type="non-terminal residue" evidence="2">
    <location>
        <position position="1"/>
    </location>
</feature>
<dbReference type="Proteomes" id="UP000265618">
    <property type="component" value="Unassembled WGS sequence"/>
</dbReference>
<evidence type="ECO:0000313" key="3">
    <source>
        <dbReference type="Proteomes" id="UP000265618"/>
    </source>
</evidence>
<keyword evidence="3" id="KW-1185">Reference proteome</keyword>
<sequence>MSSARYLYERQLQADRARERQNESCQHILRQHTQGQIQANHERNVDYRRRHQAVSQRQKEQERLDDIRRKEAEREAMMERKAIREAAEAQAEREASRKLAEDRKRQRIISESTELRDLER</sequence>
<proteinExistence type="predicted"/>
<name>A0A391NVU9_9EUKA</name>